<dbReference type="RefSeq" id="XP_007870257.1">
    <property type="nucleotide sequence ID" value="XM_007872066.1"/>
</dbReference>
<accession>S7RAI3</accession>
<evidence type="ECO:0000313" key="1">
    <source>
        <dbReference type="EMBL" id="EPQ51265.1"/>
    </source>
</evidence>
<proteinExistence type="predicted"/>
<dbReference type="GeneID" id="19309849"/>
<reference evidence="1 2" key="1">
    <citation type="journal article" date="2012" name="Science">
        <title>The Paleozoic origin of enzymatic lignin decomposition reconstructed from 31 fungal genomes.</title>
        <authorList>
            <person name="Floudas D."/>
            <person name="Binder M."/>
            <person name="Riley R."/>
            <person name="Barry K."/>
            <person name="Blanchette R.A."/>
            <person name="Henrissat B."/>
            <person name="Martinez A.T."/>
            <person name="Otillar R."/>
            <person name="Spatafora J.W."/>
            <person name="Yadav J.S."/>
            <person name="Aerts A."/>
            <person name="Benoit I."/>
            <person name="Boyd A."/>
            <person name="Carlson A."/>
            <person name="Copeland A."/>
            <person name="Coutinho P.M."/>
            <person name="de Vries R.P."/>
            <person name="Ferreira P."/>
            <person name="Findley K."/>
            <person name="Foster B."/>
            <person name="Gaskell J."/>
            <person name="Glotzer D."/>
            <person name="Gorecki P."/>
            <person name="Heitman J."/>
            <person name="Hesse C."/>
            <person name="Hori C."/>
            <person name="Igarashi K."/>
            <person name="Jurgens J.A."/>
            <person name="Kallen N."/>
            <person name="Kersten P."/>
            <person name="Kohler A."/>
            <person name="Kuees U."/>
            <person name="Kumar T.K.A."/>
            <person name="Kuo A."/>
            <person name="LaButti K."/>
            <person name="Larrondo L.F."/>
            <person name="Lindquist E."/>
            <person name="Ling A."/>
            <person name="Lombard V."/>
            <person name="Lucas S."/>
            <person name="Lundell T."/>
            <person name="Martin R."/>
            <person name="McLaughlin D.J."/>
            <person name="Morgenstern I."/>
            <person name="Morin E."/>
            <person name="Murat C."/>
            <person name="Nagy L.G."/>
            <person name="Nolan M."/>
            <person name="Ohm R.A."/>
            <person name="Patyshakuliyeva A."/>
            <person name="Rokas A."/>
            <person name="Ruiz-Duenas F.J."/>
            <person name="Sabat G."/>
            <person name="Salamov A."/>
            <person name="Samejima M."/>
            <person name="Schmutz J."/>
            <person name="Slot J.C."/>
            <person name="St John F."/>
            <person name="Stenlid J."/>
            <person name="Sun H."/>
            <person name="Sun S."/>
            <person name="Syed K."/>
            <person name="Tsang A."/>
            <person name="Wiebenga A."/>
            <person name="Young D."/>
            <person name="Pisabarro A."/>
            <person name="Eastwood D.C."/>
            <person name="Martin F."/>
            <person name="Cullen D."/>
            <person name="Grigoriev I.V."/>
            <person name="Hibbett D.S."/>
        </authorList>
    </citation>
    <scope>NUCLEOTIDE SEQUENCE [LARGE SCALE GENOMIC DNA]</scope>
    <source>
        <strain evidence="1 2">ATCC 11539</strain>
    </source>
</reference>
<sequence length="221" mass="24433">MGKLKHFSVSRAELLFGTGNTQALSNCPLEQDMSQSICDTCRHATSISWKQCLGASAASPSHLRETSAVVHSTSSLTPDIGRGWQSPYETPVAHYLCFSGASASVHWHKYTGGAYTCFPVVIRAILCRVERLLRVLAMSDAERLRRPLVPQMIAIAHKISDAMITSGGSVAHVVLISVTRSARCIQSSWLLPRFFTLTDNLWEPRYGPHQVLSPRKRRADE</sequence>
<organism evidence="1 2">
    <name type="scientific">Gloeophyllum trabeum (strain ATCC 11539 / FP-39264 / Madison 617)</name>
    <name type="common">Brown rot fungus</name>
    <dbReference type="NCBI Taxonomy" id="670483"/>
    <lineage>
        <taxon>Eukaryota</taxon>
        <taxon>Fungi</taxon>
        <taxon>Dikarya</taxon>
        <taxon>Basidiomycota</taxon>
        <taxon>Agaricomycotina</taxon>
        <taxon>Agaricomycetes</taxon>
        <taxon>Gloeophyllales</taxon>
        <taxon>Gloeophyllaceae</taxon>
        <taxon>Gloeophyllum</taxon>
    </lineage>
</organism>
<dbReference type="EMBL" id="KB469311">
    <property type="protein sequence ID" value="EPQ51265.1"/>
    <property type="molecule type" value="Genomic_DNA"/>
</dbReference>
<dbReference type="HOGENOM" id="CLU_1250786_0_0_1"/>
<dbReference type="AlphaFoldDB" id="S7RAI3"/>
<dbReference type="KEGG" id="gtr:GLOTRDRAFT_96457"/>
<dbReference type="Proteomes" id="UP000030669">
    <property type="component" value="Unassembled WGS sequence"/>
</dbReference>
<protein>
    <submittedName>
        <fullName evidence="1">Uncharacterized protein</fullName>
    </submittedName>
</protein>
<name>S7RAI3_GLOTA</name>
<evidence type="ECO:0000313" key="2">
    <source>
        <dbReference type="Proteomes" id="UP000030669"/>
    </source>
</evidence>
<keyword evidence="2" id="KW-1185">Reference proteome</keyword>
<gene>
    <name evidence="1" type="ORF">GLOTRDRAFT_96457</name>
</gene>